<geneLocation type="plasmid" evidence="2 3">
    <name>pPA115</name>
</geneLocation>
<evidence type="ECO:0000256" key="1">
    <source>
        <dbReference type="SAM" id="Coils"/>
    </source>
</evidence>
<protein>
    <submittedName>
        <fullName evidence="2">Uncharacterized protein</fullName>
    </submittedName>
</protein>
<dbReference type="HOGENOM" id="CLU_2555027_0_0_3"/>
<dbReference type="EMBL" id="CM002804">
    <property type="protein sequence ID" value="KEI65278.1"/>
    <property type="molecule type" value="Genomic_DNA"/>
</dbReference>
<proteinExistence type="predicted"/>
<keyword evidence="2" id="KW-0614">Plasmid</keyword>
<accession>A0A073CCD4</accession>
<keyword evidence="1" id="KW-0175">Coiled coil</keyword>
<name>A0A073CCD4_PLAA1</name>
<sequence>MKMKMKISPLEFLINAPEEVNPALSMCRKLQRLELVGELDSTTMKQMVKTIELAISQATDDIKAVEQTKERLFNSPSVATAIPTGF</sequence>
<dbReference type="PATRIC" id="fig|388467.6.peg.4705"/>
<dbReference type="AlphaFoldDB" id="A0A073CCD4"/>
<feature type="coiled-coil region" evidence="1">
    <location>
        <begin position="48"/>
        <end position="75"/>
    </location>
</feature>
<evidence type="ECO:0000313" key="3">
    <source>
        <dbReference type="Proteomes" id="UP000027395"/>
    </source>
</evidence>
<evidence type="ECO:0000313" key="2">
    <source>
        <dbReference type="EMBL" id="KEI65278.1"/>
    </source>
</evidence>
<dbReference type="Proteomes" id="UP000027395">
    <property type="component" value="Plasmid pPA115"/>
</dbReference>
<reference evidence="2 3" key="1">
    <citation type="journal article" date="2014" name="Appl. Environ. Microbiol.">
        <title>Elucidation of insertion elements encoded on plasmids and in vitro construction of shuttle vectors from the toxic cyanobacterium Planktothrix.</title>
        <authorList>
            <person name="Christiansen G."/>
            <person name="Goesmann A."/>
            <person name="Kurmayer R."/>
        </authorList>
    </citation>
    <scope>NUCLEOTIDE SEQUENCE [LARGE SCALE GENOMIC DNA]</scope>
    <source>
        <strain evidence="2 3">NIVA-CYA 126/8</strain>
        <plasmid evidence="2">pPA115</plasmid>
    </source>
</reference>
<gene>
    <name evidence="2" type="ORF">A19Y_9082</name>
</gene>
<organism evidence="2 3">
    <name type="scientific">Planktothrix agardhii (strain NIVA-CYA 126/8)</name>
    <dbReference type="NCBI Taxonomy" id="388467"/>
    <lineage>
        <taxon>Bacteria</taxon>
        <taxon>Bacillati</taxon>
        <taxon>Cyanobacteriota</taxon>
        <taxon>Cyanophyceae</taxon>
        <taxon>Oscillatoriophycideae</taxon>
        <taxon>Oscillatoriales</taxon>
        <taxon>Microcoleaceae</taxon>
        <taxon>Planktothrix</taxon>
    </lineage>
</organism>
<keyword evidence="3" id="KW-1185">Reference proteome</keyword>